<dbReference type="OrthoDB" id="5376140at2759"/>
<dbReference type="AlphaFoldDB" id="A0A132BCA9"/>
<name>A0A132BCA9_MOLSC</name>
<dbReference type="Proteomes" id="UP000070700">
    <property type="component" value="Unassembled WGS sequence"/>
</dbReference>
<protein>
    <submittedName>
        <fullName evidence="1">Uncharacterized protein</fullName>
    </submittedName>
</protein>
<feature type="non-terminal residue" evidence="1">
    <location>
        <position position="261"/>
    </location>
</feature>
<sequence length="261" mass="30334">MVREGYRVQYEASNFTWTMKFAGRDKNMLYCFLRDMSETKIATQKIKYNARLQKGASRELKNNIWEDVSVKIGKVNGIGDKIEKVNFLKWIDVSLDLNRPLKMIDTPHGQLILDDAFKGRIYLKGLLLENSSTTKPFQFGYNFFNGTVDRDRKGLTHSSEEVSVLAQIWAAAIWSNEQDTLEKYVLMLRRQEAADVDQTEAYMSDATAKKVWEHLVMIDSEKKSFYHDRRNGDKDIEIIQSSLKKEPEQLPGSLWDALRKF</sequence>
<dbReference type="KEGG" id="psco:LY89DRAFT_627433"/>
<dbReference type="InParanoid" id="A0A132BCA9"/>
<accession>A0A132BCA9</accession>
<keyword evidence="2" id="KW-1185">Reference proteome</keyword>
<dbReference type="GeneID" id="28820868"/>
<evidence type="ECO:0000313" key="2">
    <source>
        <dbReference type="Proteomes" id="UP000070700"/>
    </source>
</evidence>
<proteinExistence type="predicted"/>
<dbReference type="EMBL" id="KQ947430">
    <property type="protein sequence ID" value="KUJ10062.1"/>
    <property type="molecule type" value="Genomic_DNA"/>
</dbReference>
<gene>
    <name evidence="1" type="ORF">LY89DRAFT_627433</name>
</gene>
<organism evidence="1 2">
    <name type="scientific">Mollisia scopiformis</name>
    <name type="common">Conifer needle endophyte fungus</name>
    <name type="synonym">Phialocephala scopiformis</name>
    <dbReference type="NCBI Taxonomy" id="149040"/>
    <lineage>
        <taxon>Eukaryota</taxon>
        <taxon>Fungi</taxon>
        <taxon>Dikarya</taxon>
        <taxon>Ascomycota</taxon>
        <taxon>Pezizomycotina</taxon>
        <taxon>Leotiomycetes</taxon>
        <taxon>Helotiales</taxon>
        <taxon>Mollisiaceae</taxon>
        <taxon>Mollisia</taxon>
    </lineage>
</organism>
<reference evidence="1 2" key="1">
    <citation type="submission" date="2015-10" db="EMBL/GenBank/DDBJ databases">
        <title>Full genome of DAOMC 229536 Phialocephala scopiformis, a fungal endophyte of spruce producing the potent anti-insectan compound rugulosin.</title>
        <authorList>
            <consortium name="DOE Joint Genome Institute"/>
            <person name="Walker A.K."/>
            <person name="Frasz S.L."/>
            <person name="Seifert K.A."/>
            <person name="Miller J.D."/>
            <person name="Mondo S.J."/>
            <person name="Labutti K."/>
            <person name="Lipzen A."/>
            <person name="Dockter R."/>
            <person name="Kennedy M."/>
            <person name="Grigoriev I.V."/>
            <person name="Spatafora J.W."/>
        </authorList>
    </citation>
    <scope>NUCLEOTIDE SEQUENCE [LARGE SCALE GENOMIC DNA]</scope>
    <source>
        <strain evidence="1 2">CBS 120377</strain>
    </source>
</reference>
<dbReference type="RefSeq" id="XP_018064417.1">
    <property type="nucleotide sequence ID" value="XM_018211142.1"/>
</dbReference>
<evidence type="ECO:0000313" key="1">
    <source>
        <dbReference type="EMBL" id="KUJ10062.1"/>
    </source>
</evidence>